<keyword evidence="2" id="KW-0326">Glycosidase</keyword>
<dbReference type="AlphaFoldDB" id="A0A1T5K5Z5"/>
<feature type="region of interest" description="Disordered" evidence="3">
    <location>
        <begin position="1"/>
        <end position="29"/>
    </location>
</feature>
<dbReference type="InterPro" id="IPR023296">
    <property type="entry name" value="Glyco_hydro_beta-prop_sf"/>
</dbReference>
<evidence type="ECO:0000313" key="5">
    <source>
        <dbReference type="EMBL" id="SKC58888.1"/>
    </source>
</evidence>
<gene>
    <name evidence="5" type="ORF">SAMN04324258_1844</name>
</gene>
<dbReference type="RefSeq" id="WP_139820812.1">
    <property type="nucleotide sequence ID" value="NZ_FUZQ01000003.1"/>
</dbReference>
<dbReference type="GO" id="GO:0016798">
    <property type="term" value="F:hydrolase activity, acting on glycosyl bonds"/>
    <property type="evidence" value="ECO:0007669"/>
    <property type="project" value="UniProtKB-KW"/>
</dbReference>
<name>A0A1T5K5Z5_9MICO</name>
<evidence type="ECO:0000256" key="1">
    <source>
        <dbReference type="ARBA" id="ARBA00022801"/>
    </source>
</evidence>
<dbReference type="SUPFAM" id="SSF49899">
    <property type="entry name" value="Concanavalin A-like lectins/glucanases"/>
    <property type="match status" value="1"/>
</dbReference>
<feature type="domain" description="Beta-xylosidase C-terminal Concanavalin A-like" evidence="4">
    <location>
        <begin position="443"/>
        <end position="583"/>
    </location>
</feature>
<protein>
    <recommendedName>
        <fullName evidence="4">Beta-xylosidase C-terminal Concanavalin A-like domain-containing protein</fullName>
    </recommendedName>
</protein>
<dbReference type="Pfam" id="PF17851">
    <property type="entry name" value="GH43_C2"/>
    <property type="match status" value="1"/>
</dbReference>
<dbReference type="InterPro" id="IPR041542">
    <property type="entry name" value="GH43_C2"/>
</dbReference>
<organism evidence="5 6">
    <name type="scientific">Krasilnikoviella flava</name>
    <dbReference type="NCBI Taxonomy" id="526729"/>
    <lineage>
        <taxon>Bacteria</taxon>
        <taxon>Bacillati</taxon>
        <taxon>Actinomycetota</taxon>
        <taxon>Actinomycetes</taxon>
        <taxon>Micrococcales</taxon>
        <taxon>Promicromonosporaceae</taxon>
        <taxon>Krasilnikoviella</taxon>
    </lineage>
</organism>
<dbReference type="Gene3D" id="2.60.120.200">
    <property type="match status" value="1"/>
</dbReference>
<dbReference type="EMBL" id="FUZQ01000003">
    <property type="protein sequence ID" value="SKC58888.1"/>
    <property type="molecule type" value="Genomic_DNA"/>
</dbReference>
<evidence type="ECO:0000259" key="4">
    <source>
        <dbReference type="Pfam" id="PF17851"/>
    </source>
</evidence>
<keyword evidence="6" id="KW-1185">Reference proteome</keyword>
<accession>A0A1T5K5Z5</accession>
<evidence type="ECO:0000313" key="6">
    <source>
        <dbReference type="Proteomes" id="UP000189777"/>
    </source>
</evidence>
<dbReference type="OrthoDB" id="1413930at2"/>
<dbReference type="SUPFAM" id="SSF75005">
    <property type="entry name" value="Arabinanase/levansucrase/invertase"/>
    <property type="match status" value="1"/>
</dbReference>
<dbReference type="Gene3D" id="2.115.10.20">
    <property type="entry name" value="Glycosyl hydrolase domain, family 43"/>
    <property type="match status" value="2"/>
</dbReference>
<dbReference type="STRING" id="526729.SAMN04324258_1844"/>
<proteinExistence type="predicted"/>
<evidence type="ECO:0000256" key="2">
    <source>
        <dbReference type="ARBA" id="ARBA00023295"/>
    </source>
</evidence>
<sequence length="595" mass="63922">MSVSPSARPSASPPSHRPAGPSAVAARPSGHPRRIVAGLALAALVGLGAAAPGVAAPAGHPDAGPPPAELPVFTSTGPIVDPDDETLPHNPNGEFIFPSVFHAGAHLEDPLGEWYVYYAPHDDPGGINLMYADSLDGPWTQYEGSPVVSNQWEGIYDVPHVSSPDAVWNAAEQKMFLYFHGDNTVTRYATSTDGLTFDYGDEVVTTEMVDAAQPGRTATETSYARVFRNPDRRSPDRWAMFFMTNYADNVRHINVATSPDGKDWEVQPEPIVSPGTAEGTNVAAADLWTYRGRNYVVYGSTVGTIFAREVDARTWTAGDPQALYIPGQAPPEAGRATSAQIVRDRGTLHLLYETGERSHTTIAHAVADPDGWRDPLNPHPEDPTYAQCPAPGSDELDGGALDRELWSTGVRDGLDRSVVAGGSWQIPTYAGNSTSAPFTLQPLPGTPWEVTTKLTLDPQVNFQQAGLIVRRDDANAVRISLSHVDAGKRFDFIWRKAGVDRNNTWTMEDVAMAPPGTGDTVWLRVTHEGEWLTASYSVDGQTFVNLGRAVPAGELAATDVGPFAYRGPAATPEVTAAFDWVRFSPSAEQLEGCAS</sequence>
<dbReference type="Proteomes" id="UP000189777">
    <property type="component" value="Unassembled WGS sequence"/>
</dbReference>
<dbReference type="InterPro" id="IPR013320">
    <property type="entry name" value="ConA-like_dom_sf"/>
</dbReference>
<reference evidence="5 6" key="1">
    <citation type="submission" date="2017-02" db="EMBL/GenBank/DDBJ databases">
        <authorList>
            <person name="Peterson S.W."/>
        </authorList>
    </citation>
    <scope>NUCLEOTIDE SEQUENCE [LARGE SCALE GENOMIC DNA]</scope>
    <source>
        <strain evidence="5 6">DSM 21481</strain>
    </source>
</reference>
<dbReference type="CDD" id="cd15482">
    <property type="entry name" value="Sialidase_non-viral"/>
    <property type="match status" value="1"/>
</dbReference>
<evidence type="ECO:0000256" key="3">
    <source>
        <dbReference type="SAM" id="MobiDB-lite"/>
    </source>
</evidence>
<feature type="compositionally biased region" description="Low complexity" evidence="3">
    <location>
        <begin position="1"/>
        <end position="10"/>
    </location>
</feature>
<keyword evidence="1" id="KW-0378">Hydrolase</keyword>